<name>A0A3S2VJM8_9BURK</name>
<organism evidence="2 3">
    <name type="scientific">Inhella crocodyli</name>
    <dbReference type="NCBI Taxonomy" id="2499851"/>
    <lineage>
        <taxon>Bacteria</taxon>
        <taxon>Pseudomonadati</taxon>
        <taxon>Pseudomonadota</taxon>
        <taxon>Betaproteobacteria</taxon>
        <taxon>Burkholderiales</taxon>
        <taxon>Sphaerotilaceae</taxon>
        <taxon>Inhella</taxon>
    </lineage>
</organism>
<dbReference type="EMBL" id="SACM01000001">
    <property type="protein sequence ID" value="RVT88890.1"/>
    <property type="molecule type" value="Genomic_DNA"/>
</dbReference>
<sequence length="61" mass="6901">MQDWWWAALGLMLVAEGLMPLLSPGTWREWFAKLVRLSDGQLRFVGLSSVLLGLLFLALAR</sequence>
<keyword evidence="1" id="KW-1133">Transmembrane helix</keyword>
<evidence type="ECO:0000313" key="2">
    <source>
        <dbReference type="EMBL" id="RVT88890.1"/>
    </source>
</evidence>
<reference evidence="2 3" key="1">
    <citation type="submission" date="2019-01" db="EMBL/GenBank/DDBJ databases">
        <authorList>
            <person name="Chen W.-M."/>
        </authorList>
    </citation>
    <scope>NUCLEOTIDE SEQUENCE [LARGE SCALE GENOMIC DNA]</scope>
    <source>
        <strain evidence="2 3">CCP-18</strain>
    </source>
</reference>
<proteinExistence type="predicted"/>
<keyword evidence="1" id="KW-0812">Transmembrane</keyword>
<dbReference type="PANTHER" id="PTHR38602">
    <property type="entry name" value="INNER MEMBRANE PROTEIN-RELATED"/>
    <property type="match status" value="1"/>
</dbReference>
<evidence type="ECO:0000256" key="1">
    <source>
        <dbReference type="SAM" id="Phobius"/>
    </source>
</evidence>
<protein>
    <submittedName>
        <fullName evidence="2">DUF2065 domain-containing protein</fullName>
    </submittedName>
</protein>
<gene>
    <name evidence="2" type="ORF">EOD73_00125</name>
</gene>
<dbReference type="PANTHER" id="PTHR38602:SF1">
    <property type="entry name" value="INNER MEMBRANE PROTEIN"/>
    <property type="match status" value="1"/>
</dbReference>
<dbReference type="Pfam" id="PF09838">
    <property type="entry name" value="DUF2065"/>
    <property type="match status" value="1"/>
</dbReference>
<keyword evidence="3" id="KW-1185">Reference proteome</keyword>
<feature type="transmembrane region" description="Helical" evidence="1">
    <location>
        <begin position="41"/>
        <end position="60"/>
    </location>
</feature>
<dbReference type="InterPro" id="IPR019201">
    <property type="entry name" value="DUF2065"/>
</dbReference>
<keyword evidence="1" id="KW-0472">Membrane</keyword>
<dbReference type="AlphaFoldDB" id="A0A3S2VJM8"/>
<accession>A0A3S2VJM8</accession>
<comment type="caution">
    <text evidence="2">The sequence shown here is derived from an EMBL/GenBank/DDBJ whole genome shotgun (WGS) entry which is preliminary data.</text>
</comment>
<dbReference type="OrthoDB" id="9182237at2"/>
<evidence type="ECO:0000313" key="3">
    <source>
        <dbReference type="Proteomes" id="UP000288587"/>
    </source>
</evidence>
<dbReference type="Proteomes" id="UP000288587">
    <property type="component" value="Unassembled WGS sequence"/>
</dbReference>